<feature type="region of interest" description="Disordered" evidence="1">
    <location>
        <begin position="16"/>
        <end position="40"/>
    </location>
</feature>
<accession>A0AAE3ZI40</accession>
<evidence type="ECO:0000313" key="2">
    <source>
        <dbReference type="EMBL" id="MDR7304024.1"/>
    </source>
</evidence>
<sequence>MLLGQSLTFVVENIGGDNGGSGTQQRHDLGSALPACGTGHHDGLTGQIGHLAS</sequence>
<gene>
    <name evidence="2" type="ORF">JOF55_004205</name>
</gene>
<keyword evidence="3" id="KW-1185">Reference proteome</keyword>
<reference evidence="2" key="1">
    <citation type="submission" date="2023-07" db="EMBL/GenBank/DDBJ databases">
        <title>Sequencing the genomes of 1000 actinobacteria strains.</title>
        <authorList>
            <person name="Klenk H.-P."/>
        </authorList>
    </citation>
    <scope>NUCLEOTIDE SEQUENCE</scope>
    <source>
        <strain evidence="2">DSM 45977</strain>
    </source>
</reference>
<evidence type="ECO:0000256" key="1">
    <source>
        <dbReference type="SAM" id="MobiDB-lite"/>
    </source>
</evidence>
<protein>
    <submittedName>
        <fullName evidence="2">Uncharacterized protein</fullName>
    </submittedName>
</protein>
<dbReference type="EMBL" id="JAVDXW010000001">
    <property type="protein sequence ID" value="MDR7304024.1"/>
    <property type="molecule type" value="Genomic_DNA"/>
</dbReference>
<comment type="caution">
    <text evidence="2">The sequence shown here is derived from an EMBL/GenBank/DDBJ whole genome shotgun (WGS) entry which is preliminary data.</text>
</comment>
<organism evidence="2 3">
    <name type="scientific">Haloactinomyces albus</name>
    <dbReference type="NCBI Taxonomy" id="1352928"/>
    <lineage>
        <taxon>Bacteria</taxon>
        <taxon>Bacillati</taxon>
        <taxon>Actinomycetota</taxon>
        <taxon>Actinomycetes</taxon>
        <taxon>Actinopolysporales</taxon>
        <taxon>Actinopolysporaceae</taxon>
        <taxon>Haloactinomyces</taxon>
    </lineage>
</organism>
<name>A0AAE3ZI40_9ACTN</name>
<dbReference type="AlphaFoldDB" id="A0AAE3ZI40"/>
<dbReference type="Proteomes" id="UP001180845">
    <property type="component" value="Unassembled WGS sequence"/>
</dbReference>
<evidence type="ECO:0000313" key="3">
    <source>
        <dbReference type="Proteomes" id="UP001180845"/>
    </source>
</evidence>
<proteinExistence type="predicted"/>